<accession>A0A804N3B2</accession>
<organism evidence="2 3">
    <name type="scientific">Zea mays</name>
    <name type="common">Maize</name>
    <dbReference type="NCBI Taxonomy" id="4577"/>
    <lineage>
        <taxon>Eukaryota</taxon>
        <taxon>Viridiplantae</taxon>
        <taxon>Streptophyta</taxon>
        <taxon>Embryophyta</taxon>
        <taxon>Tracheophyta</taxon>
        <taxon>Spermatophyta</taxon>
        <taxon>Magnoliopsida</taxon>
        <taxon>Liliopsida</taxon>
        <taxon>Poales</taxon>
        <taxon>Poaceae</taxon>
        <taxon>PACMAD clade</taxon>
        <taxon>Panicoideae</taxon>
        <taxon>Andropogonodae</taxon>
        <taxon>Andropogoneae</taxon>
        <taxon>Tripsacinae</taxon>
        <taxon>Zea</taxon>
    </lineage>
</organism>
<reference evidence="2" key="2">
    <citation type="submission" date="2019-07" db="EMBL/GenBank/DDBJ databases">
        <authorList>
            <person name="Seetharam A."/>
            <person name="Woodhouse M."/>
            <person name="Cannon E."/>
        </authorList>
    </citation>
    <scope>NUCLEOTIDE SEQUENCE [LARGE SCALE GENOMIC DNA]</scope>
    <source>
        <strain evidence="2">cv. B73</strain>
    </source>
</reference>
<reference evidence="3" key="1">
    <citation type="submission" date="2015-12" db="EMBL/GenBank/DDBJ databases">
        <title>Update maize B73 reference genome by single molecule sequencing technologies.</title>
        <authorList>
            <consortium name="Maize Genome Sequencing Project"/>
            <person name="Ware D."/>
        </authorList>
    </citation>
    <scope>NUCLEOTIDE SEQUENCE [LARGE SCALE GENOMIC DNA]</scope>
    <source>
        <strain evidence="3">cv. B73</strain>
    </source>
</reference>
<evidence type="ECO:0000313" key="3">
    <source>
        <dbReference type="Proteomes" id="UP000007305"/>
    </source>
</evidence>
<proteinExistence type="predicted"/>
<reference evidence="2" key="3">
    <citation type="submission" date="2021-05" db="UniProtKB">
        <authorList>
            <consortium name="EnsemblPlants"/>
        </authorList>
    </citation>
    <scope>IDENTIFICATION</scope>
    <source>
        <strain evidence="2">cv. B73</strain>
    </source>
</reference>
<dbReference type="Proteomes" id="UP000007305">
    <property type="component" value="Chromosome 3"/>
</dbReference>
<keyword evidence="3" id="KW-1185">Reference proteome</keyword>
<sequence length="161" mass="17652">HFKGNDDAFRGLRLKKKLRDFNKYAKVRPLKCGWIVYYNDARVVPHGQREGDEVGTFPPPAPQPHCRQSVLPGGSHGHEDGGNGELLCSPLSPTNAPSRGPHPISTVASPAHWGSADLGPIGLDLALPRQKYTMEVVILVGRRAETCLGVRRLHGQREPSR</sequence>
<protein>
    <submittedName>
        <fullName evidence="2">Uncharacterized protein</fullName>
    </submittedName>
</protein>
<evidence type="ECO:0000313" key="2">
    <source>
        <dbReference type="EnsemblPlants" id="Zm00001eb131460_P001"/>
    </source>
</evidence>
<dbReference type="InParanoid" id="A0A804N3B2"/>
<dbReference type="EnsemblPlants" id="Zm00001eb131460_T001">
    <property type="protein sequence ID" value="Zm00001eb131460_P001"/>
    <property type="gene ID" value="Zm00001eb131460"/>
</dbReference>
<dbReference type="AlphaFoldDB" id="A0A804N3B2"/>
<evidence type="ECO:0000256" key="1">
    <source>
        <dbReference type="SAM" id="MobiDB-lite"/>
    </source>
</evidence>
<feature type="region of interest" description="Disordered" evidence="1">
    <location>
        <begin position="58"/>
        <end position="105"/>
    </location>
</feature>
<name>A0A804N3B2_MAIZE</name>
<dbReference type="Gramene" id="Zm00001eb131460_T001">
    <property type="protein sequence ID" value="Zm00001eb131460_P001"/>
    <property type="gene ID" value="Zm00001eb131460"/>
</dbReference>